<protein>
    <submittedName>
        <fullName evidence="1">Uncharacterized protein</fullName>
    </submittedName>
</protein>
<name>A0A6J5N1S0_9CAUD</name>
<proteinExistence type="predicted"/>
<evidence type="ECO:0000313" key="1">
    <source>
        <dbReference type="EMBL" id="CAB4152622.1"/>
    </source>
</evidence>
<sequence length="884" mass="92711">MDIKLGLTAEATGTADIITATYSPSPISLYDRLVLFLKTTTSNTITTPTFNPNELGDKTIVKKNGEALLVGDITGVIILMFDAANDVWILLNPQSSTSISTLQSVTDEGNTTTNNIDFQTGVGINFYNNSKLKEGTIDAGYGGSKGIAQICAVGYELKWEAGRLYVMNGNGDTIRHSLFNFTITPSATDDYTKGYYVGSLWSLDSGVTYICTDSTSGAAIWELQTINIYTLQQVTDEGAITTNTITVGDIANDFSQMLPTAIGTENFSAETYAYLDSIGLLGLKSGSVESNLKNTNATNVGIILEFPDKATGSYTIATTEDLPAAQVSSDWSASTGIAQILNKPSIPAAQIQSDWNQTNNALLDYIKNKPTLATGDMTKAVYDTDNSGIVDKAEAIIIIGRNSTGSTLYKGTIIYILGSTGNRPNFVKARADVESTSAGTFGVIVNDINNNSDGECCVVGFLDTLDSRTTAPHPFTSDTLADGDTLYLSPTTAGYVTNVKPSAPNHLVYLGKITRTSPTNATIIYRIQNGYELEELHNVAINGSLANKDILAYESATSLWKNKTANALGIAELANSTFTGVVRVDDGTGSMIFRQATATAADPCIFMFNNQVTAPTATNYILKVSSLASGNTMLNGNAIALQTGGASRLTITNGYINISNSNSASGALTSLQFNPSSNTNQTASTEQKSFEIATCLSQHATGTLATQRFAVINAPSYSFVGASTITNAATLAITNAPTAATNATITNAYSIWAQAGDVRFDGTNTIVKHIKGSTSAPTGVVGTGAGTTPSAVTFSTNANDIAGQVLVTTGTLPTAAATILTVTFNTAYGTAPIVMLSPANAATALLSGITMVYTTSTTTTFIITAGSTGLVAATAYVWNYHVIQ</sequence>
<dbReference type="EMBL" id="LR796585">
    <property type="protein sequence ID" value="CAB4152622.1"/>
    <property type="molecule type" value="Genomic_DNA"/>
</dbReference>
<reference evidence="1" key="1">
    <citation type="submission" date="2020-04" db="EMBL/GenBank/DDBJ databases">
        <authorList>
            <person name="Chiriac C."/>
            <person name="Salcher M."/>
            <person name="Ghai R."/>
            <person name="Kavagutti S V."/>
        </authorList>
    </citation>
    <scope>NUCLEOTIDE SEQUENCE</scope>
</reference>
<gene>
    <name evidence="1" type="ORF">UFOVP606_19</name>
</gene>
<organism evidence="1">
    <name type="scientific">uncultured Caudovirales phage</name>
    <dbReference type="NCBI Taxonomy" id="2100421"/>
    <lineage>
        <taxon>Viruses</taxon>
        <taxon>Duplodnaviria</taxon>
        <taxon>Heunggongvirae</taxon>
        <taxon>Uroviricota</taxon>
        <taxon>Caudoviricetes</taxon>
        <taxon>Peduoviridae</taxon>
        <taxon>Maltschvirus</taxon>
        <taxon>Maltschvirus maltsch</taxon>
    </lineage>
</organism>
<accession>A0A6J5N1S0</accession>